<dbReference type="RefSeq" id="WP_068821264.1">
    <property type="nucleotide sequence ID" value="NZ_LWHJ01000011.1"/>
</dbReference>
<gene>
    <name evidence="3" type="ORF">A5893_03730</name>
</gene>
<sequence>MYNILIFPGWFPSKENPLNAIFTKKHINIISVLNNVTVVYAEKSTKQQKKYFIEIDHENGYPIYTCYYKPSSNYFIIYRKTVNFYRRIKAFLLALKSANRPLNTFDFIHIHVISFESIIPVFYKFFKKIPYFVSEHSTNYIRKTSKYSINNLFKKIIFSNSLGISVVSESLKNAIQKLNIHHYNFSVIQNYVDESKFEYKPKNNDVIKFLHVSRLDEKAKNVIGILNAFNQIIHKKSNKIELHIIGGALNVVSEAEIYSRNLESKGNIFFHGLKFGNEILEYYQEADILVMFSNYETQGVVVMEALFCGLPVLATNLPCLKEYLHDKNSLLVNPLSEKQLIEGMQLFLDKKWEIWDSEKIVIDIKNKFSSKTIGNSFLSLYKNGFIK</sequence>
<dbReference type="InterPro" id="IPR001296">
    <property type="entry name" value="Glyco_trans_1"/>
</dbReference>
<dbReference type="AlphaFoldDB" id="A0A179DMT5"/>
<dbReference type="Proteomes" id="UP000078459">
    <property type="component" value="Unassembled WGS sequence"/>
</dbReference>
<keyword evidence="4" id="KW-1185">Reference proteome</keyword>
<evidence type="ECO:0000313" key="4">
    <source>
        <dbReference type="Proteomes" id="UP000078459"/>
    </source>
</evidence>
<dbReference type="Pfam" id="PF00534">
    <property type="entry name" value="Glycos_transf_1"/>
    <property type="match status" value="1"/>
</dbReference>
<reference evidence="3 4" key="2">
    <citation type="submission" date="2016-06" db="EMBL/GenBank/DDBJ databases">
        <title>Pedobacter psychrophilus sp. nov., isolated from Antarctic fragmentary rock.</title>
        <authorList>
            <person name="Svec P."/>
        </authorList>
    </citation>
    <scope>NUCLEOTIDE SEQUENCE [LARGE SCALE GENOMIC DNA]</scope>
    <source>
        <strain evidence="3 4">CCM 8644</strain>
    </source>
</reference>
<dbReference type="GO" id="GO:0016757">
    <property type="term" value="F:glycosyltransferase activity"/>
    <property type="evidence" value="ECO:0007669"/>
    <property type="project" value="InterPro"/>
</dbReference>
<accession>A0A179DMT5</accession>
<feature type="domain" description="Glycosyl transferase family 1" evidence="2">
    <location>
        <begin position="195"/>
        <end position="351"/>
    </location>
</feature>
<dbReference type="PANTHER" id="PTHR46401:SF2">
    <property type="entry name" value="GLYCOSYLTRANSFERASE WBBK-RELATED"/>
    <property type="match status" value="1"/>
</dbReference>
<dbReference type="PANTHER" id="PTHR46401">
    <property type="entry name" value="GLYCOSYLTRANSFERASE WBBK-RELATED"/>
    <property type="match status" value="1"/>
</dbReference>
<proteinExistence type="predicted"/>
<name>A0A179DMT5_9SPHI</name>
<organism evidence="3 4">
    <name type="scientific">Pedobacter psychrophilus</name>
    <dbReference type="NCBI Taxonomy" id="1826909"/>
    <lineage>
        <taxon>Bacteria</taxon>
        <taxon>Pseudomonadati</taxon>
        <taxon>Bacteroidota</taxon>
        <taxon>Sphingobacteriia</taxon>
        <taxon>Sphingobacteriales</taxon>
        <taxon>Sphingobacteriaceae</taxon>
        <taxon>Pedobacter</taxon>
    </lineage>
</organism>
<comment type="caution">
    <text evidence="3">The sequence shown here is derived from an EMBL/GenBank/DDBJ whole genome shotgun (WGS) entry which is preliminary data.</text>
</comment>
<reference evidence="3 4" key="1">
    <citation type="submission" date="2016-04" db="EMBL/GenBank/DDBJ databases">
        <authorList>
            <person name="Evans L.H."/>
            <person name="Alamgir A."/>
            <person name="Owens N."/>
            <person name="Weber N.D."/>
            <person name="Virtaneva K."/>
            <person name="Barbian K."/>
            <person name="Babar A."/>
            <person name="Rosenke K."/>
        </authorList>
    </citation>
    <scope>NUCLEOTIDE SEQUENCE [LARGE SCALE GENOMIC DNA]</scope>
    <source>
        <strain evidence="3 4">CCM 8644</strain>
    </source>
</reference>
<evidence type="ECO:0000259" key="2">
    <source>
        <dbReference type="Pfam" id="PF00534"/>
    </source>
</evidence>
<keyword evidence="1" id="KW-0808">Transferase</keyword>
<dbReference type="Gene3D" id="3.40.50.2000">
    <property type="entry name" value="Glycogen Phosphorylase B"/>
    <property type="match status" value="2"/>
</dbReference>
<dbReference type="OrthoDB" id="9795068at2"/>
<dbReference type="CDD" id="cd03801">
    <property type="entry name" value="GT4_PimA-like"/>
    <property type="match status" value="1"/>
</dbReference>
<dbReference type="STRING" id="1826909.A5893_03730"/>
<dbReference type="GO" id="GO:0009103">
    <property type="term" value="P:lipopolysaccharide biosynthetic process"/>
    <property type="evidence" value="ECO:0007669"/>
    <property type="project" value="TreeGrafter"/>
</dbReference>
<protein>
    <recommendedName>
        <fullName evidence="2">Glycosyl transferase family 1 domain-containing protein</fullName>
    </recommendedName>
</protein>
<evidence type="ECO:0000313" key="3">
    <source>
        <dbReference type="EMBL" id="OAQ42234.1"/>
    </source>
</evidence>
<dbReference type="SUPFAM" id="SSF53756">
    <property type="entry name" value="UDP-Glycosyltransferase/glycogen phosphorylase"/>
    <property type="match status" value="1"/>
</dbReference>
<evidence type="ECO:0000256" key="1">
    <source>
        <dbReference type="ARBA" id="ARBA00022679"/>
    </source>
</evidence>
<dbReference type="EMBL" id="LWHJ01000011">
    <property type="protein sequence ID" value="OAQ42234.1"/>
    <property type="molecule type" value="Genomic_DNA"/>
</dbReference>